<dbReference type="EMBL" id="LGSR01000022">
    <property type="protein sequence ID" value="KOS17559.1"/>
    <property type="molecule type" value="Genomic_DNA"/>
</dbReference>
<dbReference type="STRING" id="150374.A0A0M9VSC8"/>
<dbReference type="AlphaFoldDB" id="A0A0M9VSC8"/>
<comment type="caution">
    <text evidence="4">The sequence shown here is derived from an EMBL/GenBank/DDBJ whole genome shotgun (WGS) entry which is preliminary data.</text>
</comment>
<dbReference type="InterPro" id="IPR001849">
    <property type="entry name" value="PH_domain"/>
</dbReference>
<evidence type="ECO:0000256" key="1">
    <source>
        <dbReference type="ARBA" id="ARBA00022553"/>
    </source>
</evidence>
<protein>
    <submittedName>
        <fullName evidence="4">Phosphatidylinositol 4</fullName>
    </submittedName>
</protein>
<dbReference type="InterPro" id="IPR027267">
    <property type="entry name" value="AH/BAR_dom_sf"/>
</dbReference>
<dbReference type="PANTHER" id="PTHR31941:SF16">
    <property type="entry name" value="PHOSPHATIDYLINOSITOL 4,5-BISPHOSPHATE-BINDING PROTEIN SLM1-RELATED"/>
    <property type="match status" value="1"/>
</dbReference>
<feature type="compositionally biased region" description="Polar residues" evidence="2">
    <location>
        <begin position="47"/>
        <end position="63"/>
    </location>
</feature>
<dbReference type="OrthoDB" id="5598057at2759"/>
<dbReference type="Pfam" id="PF20399">
    <property type="entry name" value="PH_20"/>
    <property type="match status" value="1"/>
</dbReference>
<feature type="compositionally biased region" description="Low complexity" evidence="2">
    <location>
        <begin position="32"/>
        <end position="45"/>
    </location>
</feature>
<dbReference type="Pfam" id="PF20400">
    <property type="entry name" value="BAR_4"/>
    <property type="match status" value="1"/>
</dbReference>
<dbReference type="SUPFAM" id="SSF50729">
    <property type="entry name" value="PH domain-like"/>
    <property type="match status" value="1"/>
</dbReference>
<evidence type="ECO:0000256" key="2">
    <source>
        <dbReference type="SAM" id="MobiDB-lite"/>
    </source>
</evidence>
<gene>
    <name evidence="4" type="ORF">ESCO_002602</name>
</gene>
<dbReference type="Gene3D" id="2.30.29.30">
    <property type="entry name" value="Pleckstrin-homology domain (PH domain)/Phosphotyrosine-binding domain (PTB)"/>
    <property type="match status" value="1"/>
</dbReference>
<dbReference type="InterPro" id="IPR046868">
    <property type="entry name" value="BAR_4"/>
</dbReference>
<dbReference type="InterPro" id="IPR046869">
    <property type="entry name" value="SLM1/RGC1-like_PH"/>
</dbReference>
<dbReference type="Proteomes" id="UP000053831">
    <property type="component" value="Unassembled WGS sequence"/>
</dbReference>
<dbReference type="CDD" id="cd13311">
    <property type="entry name" value="PH_Slm1"/>
    <property type="match status" value="1"/>
</dbReference>
<dbReference type="InterPro" id="IPR043453">
    <property type="entry name" value="Slm1_PH"/>
</dbReference>
<evidence type="ECO:0000259" key="3">
    <source>
        <dbReference type="PROSITE" id="PS50003"/>
    </source>
</evidence>
<dbReference type="SUPFAM" id="SSF103657">
    <property type="entry name" value="BAR/IMD domain-like"/>
    <property type="match status" value="1"/>
</dbReference>
<reference evidence="4 5" key="1">
    <citation type="submission" date="2015-07" db="EMBL/GenBank/DDBJ databases">
        <title>The genome of the fungus Escovopsis weberi, a specialized disease agent of ant agriculture.</title>
        <authorList>
            <person name="de Man T.J."/>
            <person name="Stajich J.E."/>
            <person name="Kubicek C.P."/>
            <person name="Chenthamara K."/>
            <person name="Atanasova L."/>
            <person name="Druzhinina I.S."/>
            <person name="Birnbaum S."/>
            <person name="Barribeau S.M."/>
            <person name="Teiling C."/>
            <person name="Suen G."/>
            <person name="Currie C."/>
            <person name="Gerardo N.M."/>
        </authorList>
    </citation>
    <scope>NUCLEOTIDE SEQUENCE [LARGE SCALE GENOMIC DNA]</scope>
</reference>
<dbReference type="PANTHER" id="PTHR31941">
    <property type="entry name" value="CYTOSKELETAL SIGNALING PROTEIN SLM1"/>
    <property type="match status" value="1"/>
</dbReference>
<dbReference type="PROSITE" id="PS50003">
    <property type="entry name" value="PH_DOMAIN"/>
    <property type="match status" value="1"/>
</dbReference>
<dbReference type="InterPro" id="IPR011993">
    <property type="entry name" value="PH-like_dom_sf"/>
</dbReference>
<feature type="domain" description="PH" evidence="3">
    <location>
        <begin position="345"/>
        <end position="448"/>
    </location>
</feature>
<keyword evidence="5" id="KW-1185">Reference proteome</keyword>
<dbReference type="SMART" id="SM00233">
    <property type="entry name" value="PH"/>
    <property type="match status" value="1"/>
</dbReference>
<evidence type="ECO:0000313" key="5">
    <source>
        <dbReference type="Proteomes" id="UP000053831"/>
    </source>
</evidence>
<keyword evidence="1" id="KW-0597">Phosphoprotein</keyword>
<sequence length="486" mass="54878">MRRSNSVHSPVAGDDSLPHPKTHALNKRLSLRRSASLARSGSRRSMQAGSVRSLNMHSATDNEPNGLRSAFYCPVPTTGSPTDVLVNRFQAWRKLLKDLIAYFREVQSAHEQRAKSFTKLSSVAGSIPNPPAFLRSAGIDDALVFIRNYNRSATMEAQRAKELEEDVIMALTGLRSDLQQKIKEIKHLSGDFKNSIDKEMENTAKHIRALSAVLEKSDTDVLHANGKQDPYLLRLAVDRQIERQLDEENYLHQAYLNLEGSGRELESIVVGEIQKAYSAYVGIIRREVDIANELTGELTDGPLSMPRDREWTHFVLNDHRVLDPSIPLRSFNQIRYPGQDHYAATEIRCGLLERKSKYLKSYTAGWYVLSTTHLHEFKSADKAQAPIMSLYLPEQRLGSHSNAGGSSNKFILKGRQTGAMHRGHTWVFRAESYNTMMAWFEDIKALTEKSPEERTDFVIAHSRQSLSRESRQSASSDGFAWWAVPV</sequence>
<evidence type="ECO:0000313" key="4">
    <source>
        <dbReference type="EMBL" id="KOS17559.1"/>
    </source>
</evidence>
<proteinExistence type="predicted"/>
<organism evidence="4 5">
    <name type="scientific">Escovopsis weberi</name>
    <dbReference type="NCBI Taxonomy" id="150374"/>
    <lineage>
        <taxon>Eukaryota</taxon>
        <taxon>Fungi</taxon>
        <taxon>Dikarya</taxon>
        <taxon>Ascomycota</taxon>
        <taxon>Pezizomycotina</taxon>
        <taxon>Sordariomycetes</taxon>
        <taxon>Hypocreomycetidae</taxon>
        <taxon>Hypocreales</taxon>
        <taxon>Hypocreaceae</taxon>
        <taxon>Escovopsis</taxon>
    </lineage>
</organism>
<name>A0A0M9VSC8_ESCWE</name>
<accession>A0A0M9VSC8</accession>
<dbReference type="Gene3D" id="1.20.1270.60">
    <property type="entry name" value="Arfaptin homology (AH) domain/BAR domain"/>
    <property type="match status" value="1"/>
</dbReference>
<feature type="compositionally biased region" description="Basic residues" evidence="2">
    <location>
        <begin position="20"/>
        <end position="31"/>
    </location>
</feature>
<feature type="region of interest" description="Disordered" evidence="2">
    <location>
        <begin position="1"/>
        <end position="67"/>
    </location>
</feature>